<evidence type="ECO:0000313" key="7">
    <source>
        <dbReference type="Proteomes" id="UP000593910"/>
    </source>
</evidence>
<dbReference type="Proteomes" id="UP000593910">
    <property type="component" value="Chromosome"/>
</dbReference>
<dbReference type="GO" id="GO:0005524">
    <property type="term" value="F:ATP binding"/>
    <property type="evidence" value="ECO:0007669"/>
    <property type="project" value="UniProtKB-KW"/>
</dbReference>
<evidence type="ECO:0000259" key="5">
    <source>
        <dbReference type="PROSITE" id="PS50893"/>
    </source>
</evidence>
<dbReference type="PANTHER" id="PTHR42734:SF17">
    <property type="entry name" value="METAL TRANSPORT SYSTEM ATP-BINDING PROTEIN TM_0124-RELATED"/>
    <property type="match status" value="1"/>
</dbReference>
<dbReference type="EMBL" id="CP041165">
    <property type="protein sequence ID" value="QOP40291.1"/>
    <property type="molecule type" value="Genomic_DNA"/>
</dbReference>
<protein>
    <submittedName>
        <fullName evidence="6">ABC transporter ATP-binding protein</fullName>
    </submittedName>
</protein>
<dbReference type="PANTHER" id="PTHR42734">
    <property type="entry name" value="METAL TRANSPORT SYSTEM ATP-BINDING PROTEIN TM_0124-RELATED"/>
    <property type="match status" value="1"/>
</dbReference>
<feature type="domain" description="ABC transporter" evidence="5">
    <location>
        <begin position="2"/>
        <end position="218"/>
    </location>
</feature>
<comment type="similarity">
    <text evidence="1">Belongs to the ABC transporter superfamily.</text>
</comment>
<reference evidence="6 7" key="1">
    <citation type="submission" date="2019-06" db="EMBL/GenBank/DDBJ databases">
        <title>Sulfurimonas gotlandica sp. nov., a chemoautotrophic and psychrotolerant epsilonproteobacterium isolated from a pelagic redoxcline, and an emended description of the genus Sulfurimonas.</title>
        <authorList>
            <person name="Wang S."/>
            <person name="Jiang L."/>
            <person name="Shao Z."/>
        </authorList>
    </citation>
    <scope>NUCLEOTIDE SEQUENCE [LARGE SCALE GENOMIC DNA]</scope>
    <source>
        <strain evidence="6 7">B2</strain>
    </source>
</reference>
<evidence type="ECO:0000256" key="1">
    <source>
        <dbReference type="ARBA" id="ARBA00005417"/>
    </source>
</evidence>
<dbReference type="InterPro" id="IPR027417">
    <property type="entry name" value="P-loop_NTPase"/>
</dbReference>
<name>A0A7M3V958_9BACT</name>
<accession>A0A7M3V958</accession>
<proteinExistence type="inferred from homology"/>
<dbReference type="SMART" id="SM00382">
    <property type="entry name" value="AAA"/>
    <property type="match status" value="1"/>
</dbReference>
<dbReference type="InterPro" id="IPR003439">
    <property type="entry name" value="ABC_transporter-like_ATP-bd"/>
</dbReference>
<keyword evidence="2" id="KW-0813">Transport</keyword>
<dbReference type="GO" id="GO:0016887">
    <property type="term" value="F:ATP hydrolysis activity"/>
    <property type="evidence" value="ECO:0007669"/>
    <property type="project" value="InterPro"/>
</dbReference>
<gene>
    <name evidence="6" type="ORF">FJR03_00460</name>
</gene>
<dbReference type="PROSITE" id="PS50893">
    <property type="entry name" value="ABC_TRANSPORTER_2"/>
    <property type="match status" value="1"/>
</dbReference>
<dbReference type="KEGG" id="smax:FJR03_00460"/>
<keyword evidence="7" id="KW-1185">Reference proteome</keyword>
<dbReference type="AlphaFoldDB" id="A0A7M3V958"/>
<evidence type="ECO:0000256" key="2">
    <source>
        <dbReference type="ARBA" id="ARBA00022448"/>
    </source>
</evidence>
<dbReference type="InterPro" id="IPR003593">
    <property type="entry name" value="AAA+_ATPase"/>
</dbReference>
<dbReference type="Gene3D" id="3.40.50.300">
    <property type="entry name" value="P-loop containing nucleotide triphosphate hydrolases"/>
    <property type="match status" value="1"/>
</dbReference>
<dbReference type="Pfam" id="PF00005">
    <property type="entry name" value="ABC_tran"/>
    <property type="match status" value="1"/>
</dbReference>
<sequence length="230" mass="26042">MLKVNRFSNHILRNINFSLEDGENLIILGSNGAGKSTLAKVLCGLTPSEDVEIFSKKLSRLSAKQRAQLINYVPAKLDIFDEYISMREYLELSRLYSEFNVDQALKLLALEDLQEKSCKNLSSGEAQLTMLCSALLHNAKITIFDEPTANLDPKKTKQVFHFLQNDHIQQKIIITHDLNIAHKLGFKILYMEDGAVTFFGKNEDFFEEGNLQNIFGSSLKTVAGYFMVNL</sequence>
<keyword evidence="4 6" id="KW-0067">ATP-binding</keyword>
<evidence type="ECO:0000313" key="6">
    <source>
        <dbReference type="EMBL" id="QOP40291.1"/>
    </source>
</evidence>
<dbReference type="InterPro" id="IPR050153">
    <property type="entry name" value="Metal_Ion_Import_ABC"/>
</dbReference>
<evidence type="ECO:0000256" key="3">
    <source>
        <dbReference type="ARBA" id="ARBA00022741"/>
    </source>
</evidence>
<keyword evidence="3" id="KW-0547">Nucleotide-binding</keyword>
<organism evidence="6 7">
    <name type="scientific">Sulfurimonas marina</name>
    <dbReference type="NCBI Taxonomy" id="2590551"/>
    <lineage>
        <taxon>Bacteria</taxon>
        <taxon>Pseudomonadati</taxon>
        <taxon>Campylobacterota</taxon>
        <taxon>Epsilonproteobacteria</taxon>
        <taxon>Campylobacterales</taxon>
        <taxon>Sulfurimonadaceae</taxon>
        <taxon>Sulfurimonas</taxon>
    </lineage>
</organism>
<evidence type="ECO:0000256" key="4">
    <source>
        <dbReference type="ARBA" id="ARBA00022840"/>
    </source>
</evidence>
<dbReference type="SUPFAM" id="SSF52540">
    <property type="entry name" value="P-loop containing nucleoside triphosphate hydrolases"/>
    <property type="match status" value="1"/>
</dbReference>